<dbReference type="Proteomes" id="UP000295781">
    <property type="component" value="Chromosome"/>
</dbReference>
<accession>A0A4P2PV49</accession>
<dbReference type="AlphaFoldDB" id="A0A4P2PV49"/>
<evidence type="ECO:0008006" key="3">
    <source>
        <dbReference type="Google" id="ProtNLM"/>
    </source>
</evidence>
<dbReference type="RefSeq" id="WP_129345689.1">
    <property type="nucleotide sequence ID" value="NZ_CP012670.1"/>
</dbReference>
<reference evidence="1 2" key="1">
    <citation type="submission" date="2015-09" db="EMBL/GenBank/DDBJ databases">
        <title>Sorangium comparison.</title>
        <authorList>
            <person name="Zaburannyi N."/>
            <person name="Bunk B."/>
            <person name="Overmann J."/>
            <person name="Mueller R."/>
        </authorList>
    </citation>
    <scope>NUCLEOTIDE SEQUENCE [LARGE SCALE GENOMIC DNA]</scope>
    <source>
        <strain evidence="1 2">So ceGT47</strain>
    </source>
</reference>
<dbReference type="EMBL" id="CP012670">
    <property type="protein sequence ID" value="AUX20490.1"/>
    <property type="molecule type" value="Genomic_DNA"/>
</dbReference>
<evidence type="ECO:0000313" key="2">
    <source>
        <dbReference type="Proteomes" id="UP000295781"/>
    </source>
</evidence>
<sequence length="305" mass="32741">MDRASAWVLNFDADEELARPAGYTPRRAVADRAPELARRVSALLRPGDVVLSPELPSPPAPPAPPASALVGRAWCPTPRALRLLRRAGVAPAEAPPLDVLRRVNHRRFCAELGQTLPGARYVVTLAELLATIAGPTPTGHWLLKRPFGFAGRGQRRVARGELLPDARPWVAASLDPASPDSGLQVEPWVERRGDFSLHGHVARGGAVRLGEPCVQRCDARGTYLGAALAGPGDLAGDERRRLVEAALEAGEALAGAGYFGPFGIDAFRWEDERGRLSWDPRCEINARYTMAWAAGMGAARPDLDG</sequence>
<evidence type="ECO:0000313" key="1">
    <source>
        <dbReference type="EMBL" id="AUX20490.1"/>
    </source>
</evidence>
<organism evidence="1 2">
    <name type="scientific">Sorangium cellulosum</name>
    <name type="common">Polyangium cellulosum</name>
    <dbReference type="NCBI Taxonomy" id="56"/>
    <lineage>
        <taxon>Bacteria</taxon>
        <taxon>Pseudomonadati</taxon>
        <taxon>Myxococcota</taxon>
        <taxon>Polyangia</taxon>
        <taxon>Polyangiales</taxon>
        <taxon>Polyangiaceae</taxon>
        <taxon>Sorangium</taxon>
    </lineage>
</organism>
<gene>
    <name evidence="1" type="ORF">SOCEGT47_009620</name>
</gene>
<dbReference type="OrthoDB" id="20966at2"/>
<proteinExistence type="predicted"/>
<protein>
    <recommendedName>
        <fullName evidence="3">ATP-grasp domain-containing protein</fullName>
    </recommendedName>
</protein>
<name>A0A4P2PV49_SORCE</name>
<dbReference type="SUPFAM" id="SSF56059">
    <property type="entry name" value="Glutathione synthetase ATP-binding domain-like"/>
    <property type="match status" value="1"/>
</dbReference>